<proteinExistence type="predicted"/>
<sequence length="60" mass="6966">MAYQEDVERYICDALCYPLKNINHLVAMICLHFPDVPEAAARTIVTNFINRIVELDKRSK</sequence>
<dbReference type="AlphaFoldDB" id="A0A6M3KCV4"/>
<evidence type="ECO:0000313" key="1">
    <source>
        <dbReference type="EMBL" id="QJA79723.1"/>
    </source>
</evidence>
<organism evidence="1">
    <name type="scientific">viral metagenome</name>
    <dbReference type="NCBI Taxonomy" id="1070528"/>
    <lineage>
        <taxon>unclassified sequences</taxon>
        <taxon>metagenomes</taxon>
        <taxon>organismal metagenomes</taxon>
    </lineage>
</organism>
<dbReference type="EMBL" id="MT142392">
    <property type="protein sequence ID" value="QJA79723.1"/>
    <property type="molecule type" value="Genomic_DNA"/>
</dbReference>
<protein>
    <submittedName>
        <fullName evidence="1">Uncharacterized protein</fullName>
    </submittedName>
</protein>
<gene>
    <name evidence="1" type="ORF">MM415A00839_0010</name>
</gene>
<name>A0A6M3KCV4_9ZZZZ</name>
<accession>A0A6M3KCV4</accession>
<reference evidence="1" key="1">
    <citation type="submission" date="2020-03" db="EMBL/GenBank/DDBJ databases">
        <title>The deep terrestrial virosphere.</title>
        <authorList>
            <person name="Holmfeldt K."/>
            <person name="Nilsson E."/>
            <person name="Simone D."/>
            <person name="Lopez-Fernandez M."/>
            <person name="Wu X."/>
            <person name="de Brujin I."/>
            <person name="Lundin D."/>
            <person name="Andersson A."/>
            <person name="Bertilsson S."/>
            <person name="Dopson M."/>
        </authorList>
    </citation>
    <scope>NUCLEOTIDE SEQUENCE</scope>
    <source>
        <strain evidence="1">MM415A00839</strain>
    </source>
</reference>